<dbReference type="AlphaFoldDB" id="A0A0E9T364"/>
<reference evidence="1" key="1">
    <citation type="submission" date="2014-11" db="EMBL/GenBank/DDBJ databases">
        <authorList>
            <person name="Amaro Gonzalez C."/>
        </authorList>
    </citation>
    <scope>NUCLEOTIDE SEQUENCE</scope>
</reference>
<protein>
    <submittedName>
        <fullName evidence="1">Uncharacterized protein</fullName>
    </submittedName>
</protein>
<dbReference type="EMBL" id="GBXM01060523">
    <property type="protein sequence ID" value="JAH48054.1"/>
    <property type="molecule type" value="Transcribed_RNA"/>
</dbReference>
<sequence length="49" mass="5357">MPPFKILFSLGLCHIQILELFACSSPTLLHLASFNTKSAVMFETGSCLV</sequence>
<organism evidence="1">
    <name type="scientific">Anguilla anguilla</name>
    <name type="common">European freshwater eel</name>
    <name type="synonym">Muraena anguilla</name>
    <dbReference type="NCBI Taxonomy" id="7936"/>
    <lineage>
        <taxon>Eukaryota</taxon>
        <taxon>Metazoa</taxon>
        <taxon>Chordata</taxon>
        <taxon>Craniata</taxon>
        <taxon>Vertebrata</taxon>
        <taxon>Euteleostomi</taxon>
        <taxon>Actinopterygii</taxon>
        <taxon>Neopterygii</taxon>
        <taxon>Teleostei</taxon>
        <taxon>Anguilliformes</taxon>
        <taxon>Anguillidae</taxon>
        <taxon>Anguilla</taxon>
    </lineage>
</organism>
<evidence type="ECO:0000313" key="1">
    <source>
        <dbReference type="EMBL" id="JAH48054.1"/>
    </source>
</evidence>
<reference evidence="1" key="2">
    <citation type="journal article" date="2015" name="Fish Shellfish Immunol.">
        <title>Early steps in the European eel (Anguilla anguilla)-Vibrio vulnificus interaction in the gills: Role of the RtxA13 toxin.</title>
        <authorList>
            <person name="Callol A."/>
            <person name="Pajuelo D."/>
            <person name="Ebbesson L."/>
            <person name="Teles M."/>
            <person name="MacKenzie S."/>
            <person name="Amaro C."/>
        </authorList>
    </citation>
    <scope>NUCLEOTIDE SEQUENCE</scope>
</reference>
<accession>A0A0E9T364</accession>
<proteinExistence type="predicted"/>
<name>A0A0E9T364_ANGAN</name>